<keyword evidence="1" id="KW-0472">Membrane</keyword>
<gene>
    <name evidence="2" type="ORF">CCHLO57077_00005354</name>
</gene>
<evidence type="ECO:0000313" key="3">
    <source>
        <dbReference type="Proteomes" id="UP001160390"/>
    </source>
</evidence>
<dbReference type="AlphaFoldDB" id="A0AA35MEM9"/>
<keyword evidence="1" id="KW-1133">Transmembrane helix</keyword>
<accession>A0AA35MEM9</accession>
<organism evidence="2 3">
    <name type="scientific">Clonostachys chloroleuca</name>
    <dbReference type="NCBI Taxonomy" id="1926264"/>
    <lineage>
        <taxon>Eukaryota</taxon>
        <taxon>Fungi</taxon>
        <taxon>Dikarya</taxon>
        <taxon>Ascomycota</taxon>
        <taxon>Pezizomycotina</taxon>
        <taxon>Sordariomycetes</taxon>
        <taxon>Hypocreomycetidae</taxon>
        <taxon>Hypocreales</taxon>
        <taxon>Bionectriaceae</taxon>
        <taxon>Clonostachys</taxon>
    </lineage>
</organism>
<dbReference type="Proteomes" id="UP001160390">
    <property type="component" value="Unassembled WGS sequence"/>
</dbReference>
<sequence length="190" mass="21371">MSGFATKLAGTTRKMEFLREVYRLIHTQIEINYDGHKSDLIQGEERRNCMDMREQVRLMERRLSMQHLENHYILSRVEVQMNPDSVNGIHIANATQATAVVSLQESSFMKIFTLMAVTFLPGNFAAALFSTSLFGSETAANVITIANKSLFALFWFITIPLTLFIYIVVITCGHLNSAINLEPVTTASGF</sequence>
<keyword evidence="1" id="KW-0812">Transmembrane</keyword>
<dbReference type="Gene3D" id="1.20.58.340">
    <property type="entry name" value="Magnesium transport protein CorA, transmembrane region"/>
    <property type="match status" value="1"/>
</dbReference>
<proteinExistence type="predicted"/>
<name>A0AA35MEM9_9HYPO</name>
<protein>
    <submittedName>
        <fullName evidence="2">Uncharacterized protein</fullName>
    </submittedName>
</protein>
<keyword evidence="3" id="KW-1185">Reference proteome</keyword>
<evidence type="ECO:0000256" key="1">
    <source>
        <dbReference type="SAM" id="Phobius"/>
    </source>
</evidence>
<reference evidence="2" key="1">
    <citation type="submission" date="2023-01" db="EMBL/GenBank/DDBJ databases">
        <authorList>
            <person name="Piombo E."/>
        </authorList>
    </citation>
    <scope>NUCLEOTIDE SEQUENCE</scope>
</reference>
<feature type="transmembrane region" description="Helical" evidence="1">
    <location>
        <begin position="150"/>
        <end position="169"/>
    </location>
</feature>
<evidence type="ECO:0000313" key="2">
    <source>
        <dbReference type="EMBL" id="CAI6095740.1"/>
    </source>
</evidence>
<dbReference type="EMBL" id="CABFNP030001266">
    <property type="protein sequence ID" value="CAI6095740.1"/>
    <property type="molecule type" value="Genomic_DNA"/>
</dbReference>
<feature type="transmembrane region" description="Helical" evidence="1">
    <location>
        <begin position="111"/>
        <end position="130"/>
    </location>
</feature>
<comment type="caution">
    <text evidence="2">The sequence shown here is derived from an EMBL/GenBank/DDBJ whole genome shotgun (WGS) entry which is preliminary data.</text>
</comment>